<dbReference type="SUPFAM" id="SSF47323">
    <property type="entry name" value="Anticodon-binding domain of a subclass of class I aminoacyl-tRNA synthetases"/>
    <property type="match status" value="1"/>
</dbReference>
<dbReference type="OrthoDB" id="9815130at2"/>
<dbReference type="GO" id="GO:0006423">
    <property type="term" value="P:cysteinyl-tRNA aminoacylation"/>
    <property type="evidence" value="ECO:0007669"/>
    <property type="project" value="UniProtKB-UniRule"/>
</dbReference>
<sequence>MREVLIHDTLTGTLRRLEPRDPPNVGIYACGPTVYDRIHVGNARPYVVFSLFKRFLTSVGYRVRLVINITDINDKIYEAARRAGLPSTELAERMTRHYIEDTNRLGLGRPDAEPRASETIDRIIELIEELIRQGHAYVVDGDVYFRVRSFEGYGKLSNRALEEMEQGEGDDAAARKESPHDFALWKARKPGEDTWWPSPWGEGRPGWHIECSAMAEAFLGLDFEIHGGGSDLIFPHHENEIAQTEAARHRPLARIWMHNGMVELGEEKMAKSVGNIRRLYEVLDEFGRDALIMYFVGGHYRQPLRFSEELLAEASRAADRVRELGRRLDPAAPEPPGMDPYVERFYAALARDFNTPAARAVIFDWVSAANRRLDAGERIGPGRLREMLWVLGLDQLLAASDGEVADDEARRLLAEREEARRRRDFERADELRDELRRRGFEVRDTPAGPEVVRREG</sequence>
<keyword evidence="6 13" id="KW-0479">Metal-binding</keyword>
<dbReference type="CDD" id="cd00672">
    <property type="entry name" value="CysRS_core"/>
    <property type="match status" value="1"/>
</dbReference>
<dbReference type="Pfam" id="PF09190">
    <property type="entry name" value="DALR_2"/>
    <property type="match status" value="1"/>
</dbReference>
<evidence type="ECO:0000256" key="6">
    <source>
        <dbReference type="ARBA" id="ARBA00022723"/>
    </source>
</evidence>
<dbReference type="RefSeq" id="WP_093116907.1">
    <property type="nucleotide sequence ID" value="NZ_FNWJ01000001.1"/>
</dbReference>
<dbReference type="InterPro" id="IPR014729">
    <property type="entry name" value="Rossmann-like_a/b/a_fold"/>
</dbReference>
<keyword evidence="7 13" id="KW-0547">Nucleotide-binding</keyword>
<evidence type="ECO:0000256" key="11">
    <source>
        <dbReference type="ARBA" id="ARBA00023146"/>
    </source>
</evidence>
<dbReference type="PANTHER" id="PTHR10890:SF3">
    <property type="entry name" value="CYSTEINE--TRNA LIGASE, CYTOPLASMIC"/>
    <property type="match status" value="1"/>
</dbReference>
<dbReference type="SMART" id="SM00840">
    <property type="entry name" value="DALR_2"/>
    <property type="match status" value="1"/>
</dbReference>
<comment type="subcellular location">
    <subcellularLocation>
        <location evidence="1 13">Cytoplasm</location>
    </subcellularLocation>
</comment>
<feature type="short sequence motif" description="'KMSKS' region" evidence="13">
    <location>
        <begin position="268"/>
        <end position="272"/>
    </location>
</feature>
<feature type="short sequence motif" description="'HIGH' region" evidence="13">
    <location>
        <begin position="32"/>
        <end position="42"/>
    </location>
</feature>
<keyword evidence="9 13" id="KW-0067">ATP-binding</keyword>
<dbReference type="Proteomes" id="UP000222056">
    <property type="component" value="Unassembled WGS sequence"/>
</dbReference>
<dbReference type="GO" id="GO:0005829">
    <property type="term" value="C:cytosol"/>
    <property type="evidence" value="ECO:0007669"/>
    <property type="project" value="TreeGrafter"/>
</dbReference>
<dbReference type="PANTHER" id="PTHR10890">
    <property type="entry name" value="CYSTEINYL-TRNA SYNTHETASE"/>
    <property type="match status" value="1"/>
</dbReference>
<evidence type="ECO:0000256" key="3">
    <source>
        <dbReference type="ARBA" id="ARBA00011245"/>
    </source>
</evidence>
<dbReference type="SUPFAM" id="SSF52374">
    <property type="entry name" value="Nucleotidylyl transferase"/>
    <property type="match status" value="1"/>
</dbReference>
<dbReference type="NCBIfam" id="TIGR00435">
    <property type="entry name" value="cysS"/>
    <property type="match status" value="1"/>
</dbReference>
<keyword evidence="4 13" id="KW-0963">Cytoplasm</keyword>
<organism evidence="16 17">
    <name type="scientific">Thermoleophilum album</name>
    <dbReference type="NCBI Taxonomy" id="29539"/>
    <lineage>
        <taxon>Bacteria</taxon>
        <taxon>Bacillati</taxon>
        <taxon>Actinomycetota</taxon>
        <taxon>Thermoleophilia</taxon>
        <taxon>Thermoleophilales</taxon>
        <taxon>Thermoleophilaceae</taxon>
        <taxon>Thermoleophilum</taxon>
    </lineage>
</organism>
<dbReference type="InterPro" id="IPR015803">
    <property type="entry name" value="Cys-tRNA-ligase"/>
</dbReference>
<keyword evidence="17" id="KW-1185">Reference proteome</keyword>
<keyword evidence="14" id="KW-0175">Coiled coil</keyword>
<dbReference type="Gene3D" id="3.40.50.620">
    <property type="entry name" value="HUPs"/>
    <property type="match status" value="1"/>
</dbReference>
<comment type="subunit">
    <text evidence="3 13">Monomer.</text>
</comment>
<dbReference type="Gene3D" id="1.20.120.1910">
    <property type="entry name" value="Cysteine-tRNA ligase, C-terminal anti-codon recognition domain"/>
    <property type="match status" value="1"/>
</dbReference>
<dbReference type="InterPro" id="IPR009080">
    <property type="entry name" value="tRNAsynth_Ia_anticodon-bd"/>
</dbReference>
<feature type="binding site" evidence="13">
    <location>
        <position position="236"/>
    </location>
    <ligand>
        <name>Zn(2+)</name>
        <dbReference type="ChEBI" id="CHEBI:29105"/>
    </ligand>
</feature>
<feature type="binding site" evidence="13">
    <location>
        <position position="240"/>
    </location>
    <ligand>
        <name>Zn(2+)</name>
        <dbReference type="ChEBI" id="CHEBI:29105"/>
    </ligand>
</feature>
<evidence type="ECO:0000256" key="7">
    <source>
        <dbReference type="ARBA" id="ARBA00022741"/>
    </source>
</evidence>
<feature type="binding site" evidence="13">
    <location>
        <position position="271"/>
    </location>
    <ligand>
        <name>ATP</name>
        <dbReference type="ChEBI" id="CHEBI:30616"/>
    </ligand>
</feature>
<feature type="domain" description="Cysteinyl-tRNA synthetase class Ia DALR" evidence="15">
    <location>
        <begin position="344"/>
        <end position="397"/>
    </location>
</feature>
<dbReference type="GO" id="GO:0008270">
    <property type="term" value="F:zinc ion binding"/>
    <property type="evidence" value="ECO:0007669"/>
    <property type="project" value="UniProtKB-UniRule"/>
</dbReference>
<comment type="catalytic activity">
    <reaction evidence="12 13">
        <text>tRNA(Cys) + L-cysteine + ATP = L-cysteinyl-tRNA(Cys) + AMP + diphosphate</text>
        <dbReference type="Rhea" id="RHEA:17773"/>
        <dbReference type="Rhea" id="RHEA-COMP:9661"/>
        <dbReference type="Rhea" id="RHEA-COMP:9679"/>
        <dbReference type="ChEBI" id="CHEBI:30616"/>
        <dbReference type="ChEBI" id="CHEBI:33019"/>
        <dbReference type="ChEBI" id="CHEBI:35235"/>
        <dbReference type="ChEBI" id="CHEBI:78442"/>
        <dbReference type="ChEBI" id="CHEBI:78517"/>
        <dbReference type="ChEBI" id="CHEBI:456215"/>
        <dbReference type="EC" id="6.1.1.16"/>
    </reaction>
</comment>
<feature type="binding site" evidence="13">
    <location>
        <position position="211"/>
    </location>
    <ligand>
        <name>Zn(2+)</name>
        <dbReference type="ChEBI" id="CHEBI:29105"/>
    </ligand>
</feature>
<dbReference type="AlphaFoldDB" id="A0A1H6FQM8"/>
<dbReference type="Pfam" id="PF23493">
    <property type="entry name" value="CysS_C"/>
    <property type="match status" value="1"/>
</dbReference>
<reference evidence="17" key="1">
    <citation type="submission" date="2016-10" db="EMBL/GenBank/DDBJ databases">
        <authorList>
            <person name="Varghese N."/>
            <person name="Submissions S."/>
        </authorList>
    </citation>
    <scope>NUCLEOTIDE SEQUENCE [LARGE SCALE GENOMIC DNA]</scope>
    <source>
        <strain evidence="17">ATCC 35263</strain>
    </source>
</reference>
<keyword evidence="8 13" id="KW-0862">Zinc</keyword>
<dbReference type="InterPro" id="IPR015273">
    <property type="entry name" value="Cys-tRNA-synt_Ia_DALR"/>
</dbReference>
<protein>
    <recommendedName>
        <fullName evidence="13">Cysteine--tRNA ligase</fullName>
        <ecNumber evidence="13">6.1.1.16</ecNumber>
    </recommendedName>
    <alternativeName>
        <fullName evidence="13">Cysteinyl-tRNA synthetase</fullName>
        <shortName evidence="13">CysRS</shortName>
    </alternativeName>
</protein>
<evidence type="ECO:0000256" key="4">
    <source>
        <dbReference type="ARBA" id="ARBA00022490"/>
    </source>
</evidence>
<gene>
    <name evidence="13" type="primary">cysS</name>
    <name evidence="16" type="ORF">SAMN02745716_1089</name>
</gene>
<evidence type="ECO:0000313" key="16">
    <source>
        <dbReference type="EMBL" id="SEH12438.1"/>
    </source>
</evidence>
<keyword evidence="11 13" id="KW-0030">Aminoacyl-tRNA synthetase</keyword>
<accession>A0A1H6FQM8</accession>
<name>A0A1H6FQM8_THEAL</name>
<dbReference type="GO" id="GO:0005524">
    <property type="term" value="F:ATP binding"/>
    <property type="evidence" value="ECO:0007669"/>
    <property type="project" value="UniProtKB-UniRule"/>
</dbReference>
<comment type="similarity">
    <text evidence="2 13">Belongs to the class-I aminoacyl-tRNA synthetase family.</text>
</comment>
<dbReference type="PRINTS" id="PR00983">
    <property type="entry name" value="TRNASYNTHCYS"/>
</dbReference>
<evidence type="ECO:0000256" key="12">
    <source>
        <dbReference type="ARBA" id="ARBA00047398"/>
    </source>
</evidence>
<comment type="cofactor">
    <cofactor evidence="13">
        <name>Zn(2+)</name>
        <dbReference type="ChEBI" id="CHEBI:29105"/>
    </cofactor>
    <text evidence="13">Binds 1 zinc ion per subunit.</text>
</comment>
<dbReference type="STRING" id="29539.SAMN02745716_1089"/>
<dbReference type="HAMAP" id="MF_00041">
    <property type="entry name" value="Cys_tRNA_synth"/>
    <property type="match status" value="1"/>
</dbReference>
<evidence type="ECO:0000256" key="13">
    <source>
        <dbReference type="HAMAP-Rule" id="MF_00041"/>
    </source>
</evidence>
<dbReference type="GO" id="GO:0004817">
    <property type="term" value="F:cysteine-tRNA ligase activity"/>
    <property type="evidence" value="ECO:0007669"/>
    <property type="project" value="UniProtKB-UniRule"/>
</dbReference>
<evidence type="ECO:0000256" key="8">
    <source>
        <dbReference type="ARBA" id="ARBA00022833"/>
    </source>
</evidence>
<evidence type="ECO:0000256" key="2">
    <source>
        <dbReference type="ARBA" id="ARBA00005594"/>
    </source>
</evidence>
<evidence type="ECO:0000256" key="9">
    <source>
        <dbReference type="ARBA" id="ARBA00022840"/>
    </source>
</evidence>
<evidence type="ECO:0000313" key="17">
    <source>
        <dbReference type="Proteomes" id="UP000222056"/>
    </source>
</evidence>
<dbReference type="Pfam" id="PF01406">
    <property type="entry name" value="tRNA-synt_1e"/>
    <property type="match status" value="1"/>
</dbReference>
<evidence type="ECO:0000256" key="14">
    <source>
        <dbReference type="SAM" id="Coils"/>
    </source>
</evidence>
<keyword evidence="10 13" id="KW-0648">Protein biosynthesis</keyword>
<dbReference type="InterPro" id="IPR056411">
    <property type="entry name" value="CysS_C"/>
</dbReference>
<proteinExistence type="inferred from homology"/>
<dbReference type="EC" id="6.1.1.16" evidence="13"/>
<feature type="coiled-coil region" evidence="14">
    <location>
        <begin position="402"/>
        <end position="434"/>
    </location>
</feature>
<evidence type="ECO:0000256" key="5">
    <source>
        <dbReference type="ARBA" id="ARBA00022598"/>
    </source>
</evidence>
<keyword evidence="5 13" id="KW-0436">Ligase</keyword>
<evidence type="ECO:0000256" key="10">
    <source>
        <dbReference type="ARBA" id="ARBA00022917"/>
    </source>
</evidence>
<feature type="binding site" evidence="13">
    <location>
        <position position="30"/>
    </location>
    <ligand>
        <name>Zn(2+)</name>
        <dbReference type="ChEBI" id="CHEBI:29105"/>
    </ligand>
</feature>
<dbReference type="InterPro" id="IPR032678">
    <property type="entry name" value="tRNA-synt_1_cat_dom"/>
</dbReference>
<dbReference type="InterPro" id="IPR024909">
    <property type="entry name" value="Cys-tRNA/MSH_ligase"/>
</dbReference>
<evidence type="ECO:0000256" key="1">
    <source>
        <dbReference type="ARBA" id="ARBA00004496"/>
    </source>
</evidence>
<dbReference type="EMBL" id="FNWJ01000001">
    <property type="protein sequence ID" value="SEH12438.1"/>
    <property type="molecule type" value="Genomic_DNA"/>
</dbReference>
<evidence type="ECO:0000259" key="15">
    <source>
        <dbReference type="SMART" id="SM00840"/>
    </source>
</evidence>